<evidence type="ECO:0000256" key="1">
    <source>
        <dbReference type="ARBA" id="ARBA00004127"/>
    </source>
</evidence>
<feature type="domain" description="CWH43-like N-terminal" evidence="7">
    <location>
        <begin position="8"/>
        <end position="157"/>
    </location>
</feature>
<dbReference type="EMBL" id="LAEV01001195">
    <property type="protein sequence ID" value="KKA28689.1"/>
    <property type="molecule type" value="Genomic_DNA"/>
</dbReference>
<reference evidence="8 9" key="1">
    <citation type="submission" date="2015-03" db="EMBL/GenBank/DDBJ databases">
        <authorList>
            <person name="Radwan O."/>
            <person name="Al-Naeli F.A."/>
            <person name="Rendon G.A."/>
            <person name="Fields C."/>
        </authorList>
    </citation>
    <scope>NUCLEOTIDE SEQUENCE [LARGE SCALE GENOMIC DNA]</scope>
    <source>
        <strain evidence="8">CR-DP1</strain>
    </source>
</reference>
<evidence type="ECO:0000256" key="6">
    <source>
        <dbReference type="SAM" id="Phobius"/>
    </source>
</evidence>
<keyword evidence="3 6" id="KW-1133">Transmembrane helix</keyword>
<evidence type="ECO:0000256" key="4">
    <source>
        <dbReference type="ARBA" id="ARBA00023136"/>
    </source>
</evidence>
<comment type="subcellular location">
    <subcellularLocation>
        <location evidence="1">Endomembrane system</location>
        <topology evidence="1">Multi-pass membrane protein</topology>
    </subcellularLocation>
</comment>
<name>A0A0F4ZDM3_9PEZI</name>
<dbReference type="PANTHER" id="PTHR21324:SF2">
    <property type="entry name" value="EG:22E5.9 PROTEIN"/>
    <property type="match status" value="1"/>
</dbReference>
<dbReference type="Pfam" id="PF10277">
    <property type="entry name" value="Frag1"/>
    <property type="match status" value="1"/>
</dbReference>
<dbReference type="OrthoDB" id="10032492at2759"/>
<feature type="transmembrane region" description="Helical" evidence="6">
    <location>
        <begin position="62"/>
        <end position="80"/>
    </location>
</feature>
<feature type="region of interest" description="Disordered" evidence="5">
    <location>
        <begin position="211"/>
        <end position="231"/>
    </location>
</feature>
<evidence type="ECO:0000313" key="8">
    <source>
        <dbReference type="EMBL" id="KKA28689.1"/>
    </source>
</evidence>
<feature type="transmembrane region" description="Helical" evidence="6">
    <location>
        <begin position="177"/>
        <end position="197"/>
    </location>
</feature>
<comment type="caution">
    <text evidence="8">The sequence shown here is derived from an EMBL/GenBank/DDBJ whole genome shotgun (WGS) entry which is preliminary data.</text>
</comment>
<evidence type="ECO:0000256" key="3">
    <source>
        <dbReference type="ARBA" id="ARBA00022989"/>
    </source>
</evidence>
<dbReference type="PANTHER" id="PTHR21324">
    <property type="entry name" value="FASTING-INDUCIBLE INTEGRAL MEMBRANE PROTEIN TM6P1-RELATED"/>
    <property type="match status" value="1"/>
</dbReference>
<dbReference type="InterPro" id="IPR019402">
    <property type="entry name" value="CWH43_N"/>
</dbReference>
<organism evidence="8 9">
    <name type="scientific">Thielaviopsis punctulata</name>
    <dbReference type="NCBI Taxonomy" id="72032"/>
    <lineage>
        <taxon>Eukaryota</taxon>
        <taxon>Fungi</taxon>
        <taxon>Dikarya</taxon>
        <taxon>Ascomycota</taxon>
        <taxon>Pezizomycotina</taxon>
        <taxon>Sordariomycetes</taxon>
        <taxon>Hypocreomycetidae</taxon>
        <taxon>Microascales</taxon>
        <taxon>Ceratocystidaceae</taxon>
        <taxon>Thielaviopsis</taxon>
    </lineage>
</organism>
<evidence type="ECO:0000313" key="9">
    <source>
        <dbReference type="Proteomes" id="UP000033483"/>
    </source>
</evidence>
<keyword evidence="4 6" id="KW-0472">Membrane</keyword>
<feature type="transmembrane region" description="Helical" evidence="6">
    <location>
        <begin position="100"/>
        <end position="121"/>
    </location>
</feature>
<gene>
    <name evidence="8" type="ORF">TD95_003433</name>
</gene>
<evidence type="ECO:0000256" key="5">
    <source>
        <dbReference type="SAM" id="MobiDB-lite"/>
    </source>
</evidence>
<evidence type="ECO:0000259" key="7">
    <source>
        <dbReference type="Pfam" id="PF10277"/>
    </source>
</evidence>
<accession>A0A0F4ZDM3</accession>
<dbReference type="InterPro" id="IPR050911">
    <property type="entry name" value="DRAM/TMEM150_Autophagy_Mod"/>
</dbReference>
<keyword evidence="2 6" id="KW-0812">Transmembrane</keyword>
<feature type="compositionally biased region" description="Polar residues" evidence="5">
    <location>
        <begin position="218"/>
        <end position="227"/>
    </location>
</feature>
<evidence type="ECO:0000256" key="2">
    <source>
        <dbReference type="ARBA" id="ARBA00022692"/>
    </source>
</evidence>
<keyword evidence="9" id="KW-1185">Reference proteome</keyword>
<proteinExistence type="predicted"/>
<feature type="transmembrane region" description="Helical" evidence="6">
    <location>
        <begin position="7"/>
        <end position="32"/>
    </location>
</feature>
<dbReference type="Proteomes" id="UP000033483">
    <property type="component" value="Unassembled WGS sequence"/>
</dbReference>
<protein>
    <recommendedName>
        <fullName evidence="7">CWH43-like N-terminal domain-containing protein</fullName>
    </recommendedName>
</protein>
<dbReference type="GO" id="GO:0012505">
    <property type="term" value="C:endomembrane system"/>
    <property type="evidence" value="ECO:0007669"/>
    <property type="project" value="UniProtKB-SubCell"/>
</dbReference>
<sequence>MLFGIISYWMLPAISGVVWLGTLLAMLLFWTVHQNGKHLVDMNEHQSIAYISDLGALTLKPLFIAGSAVTVIFLDLSFVADRLLRHNGRLLPNVKRSEKVVFVLNIVFAITGSVGLLLLSIQDTWRHPHTHTIGLIIFLVGFVLSAVCACIEYHFLRRISIAIAFGTLVKTNKYNEAAVCEWVLAIIFSFYVFSYVMDLWPAVHTKHPETRHEKRRLNSLQPSSDGSTLVGPAMEEARRPRLPNTAHIRDF</sequence>
<dbReference type="GO" id="GO:0005886">
    <property type="term" value="C:plasma membrane"/>
    <property type="evidence" value="ECO:0007669"/>
    <property type="project" value="TreeGrafter"/>
</dbReference>
<feature type="transmembrane region" description="Helical" evidence="6">
    <location>
        <begin position="133"/>
        <end position="156"/>
    </location>
</feature>
<dbReference type="AlphaFoldDB" id="A0A0F4ZDM3"/>